<accession>A0A344J8A8</accession>
<reference evidence="6" key="1">
    <citation type="submission" date="2018-05" db="EMBL/GenBank/DDBJ databases">
        <title>Luteimonas pekinense sp. nov., isolated from human Meibomian gland secretions, Beijing, China.</title>
        <authorList>
            <person name="Wen T."/>
            <person name="Bai H."/>
            <person name="Lv H."/>
        </authorList>
    </citation>
    <scope>NUCLEOTIDE SEQUENCE [LARGE SCALE GENOMIC DNA]</scope>
    <source>
        <strain evidence="6">83-4</strain>
    </source>
</reference>
<dbReference type="Gene3D" id="1.10.287.1120">
    <property type="entry name" value="Bipartite methylase S protein"/>
    <property type="match status" value="1"/>
</dbReference>
<keyword evidence="5" id="KW-0378">Hydrolase</keyword>
<keyword evidence="6" id="KW-1185">Reference proteome</keyword>
<dbReference type="GO" id="GO:0003677">
    <property type="term" value="F:DNA binding"/>
    <property type="evidence" value="ECO:0007669"/>
    <property type="project" value="UniProtKB-KW"/>
</dbReference>
<comment type="similarity">
    <text evidence="1">Belongs to the type-I restriction system S methylase family.</text>
</comment>
<evidence type="ECO:0000256" key="1">
    <source>
        <dbReference type="ARBA" id="ARBA00010923"/>
    </source>
</evidence>
<gene>
    <name evidence="5" type="ORF">DCD74_11820</name>
</gene>
<protein>
    <submittedName>
        <fullName evidence="5">Restriction endonuclease subunit S</fullName>
    </submittedName>
</protein>
<dbReference type="KEGG" id="lue:DCD74_11820"/>
<evidence type="ECO:0000256" key="2">
    <source>
        <dbReference type="ARBA" id="ARBA00022747"/>
    </source>
</evidence>
<keyword evidence="5" id="KW-0255">Endonuclease</keyword>
<dbReference type="AlphaFoldDB" id="A0A344J8A8"/>
<organism evidence="5 6">
    <name type="scientific">Solilutibacter oculi</name>
    <dbReference type="NCBI Taxonomy" id="2698682"/>
    <lineage>
        <taxon>Bacteria</taxon>
        <taxon>Pseudomonadati</taxon>
        <taxon>Pseudomonadota</taxon>
        <taxon>Gammaproteobacteria</taxon>
        <taxon>Lysobacterales</taxon>
        <taxon>Lysobacteraceae</taxon>
        <taxon>Solilutibacter</taxon>
    </lineage>
</organism>
<dbReference type="InterPro" id="IPR044946">
    <property type="entry name" value="Restrct_endonuc_typeI_TRD_sf"/>
</dbReference>
<dbReference type="Pfam" id="PF01420">
    <property type="entry name" value="Methylase_S"/>
    <property type="match status" value="1"/>
</dbReference>
<dbReference type="Gene3D" id="3.90.220.20">
    <property type="entry name" value="DNA methylase specificity domains"/>
    <property type="match status" value="2"/>
</dbReference>
<keyword evidence="2" id="KW-0680">Restriction system</keyword>
<dbReference type="InterPro" id="IPR000055">
    <property type="entry name" value="Restrct_endonuc_typeI_TRD"/>
</dbReference>
<evidence type="ECO:0000256" key="3">
    <source>
        <dbReference type="ARBA" id="ARBA00023125"/>
    </source>
</evidence>
<evidence type="ECO:0000313" key="5">
    <source>
        <dbReference type="EMBL" id="AXA85268.1"/>
    </source>
</evidence>
<name>A0A344J8A8_9GAMM</name>
<dbReference type="OrthoDB" id="9798929at2"/>
<evidence type="ECO:0000313" key="6">
    <source>
        <dbReference type="Proteomes" id="UP000251842"/>
    </source>
</evidence>
<dbReference type="GO" id="GO:0004519">
    <property type="term" value="F:endonuclease activity"/>
    <property type="evidence" value="ECO:0007669"/>
    <property type="project" value="UniProtKB-KW"/>
</dbReference>
<dbReference type="CDD" id="cd17288">
    <property type="entry name" value="RMtype1_S_LlaAI06ORF1089P_TRD1-CR1_like"/>
    <property type="match status" value="1"/>
</dbReference>
<dbReference type="PANTHER" id="PTHR30408">
    <property type="entry name" value="TYPE-1 RESTRICTION ENZYME ECOKI SPECIFICITY PROTEIN"/>
    <property type="match status" value="1"/>
</dbReference>
<dbReference type="PANTHER" id="PTHR30408:SF12">
    <property type="entry name" value="TYPE I RESTRICTION ENZYME MJAVIII SPECIFICITY SUBUNIT"/>
    <property type="match status" value="1"/>
</dbReference>
<keyword evidence="5" id="KW-0540">Nuclease</keyword>
<dbReference type="GO" id="GO:0009307">
    <property type="term" value="P:DNA restriction-modification system"/>
    <property type="evidence" value="ECO:0007669"/>
    <property type="project" value="UniProtKB-KW"/>
</dbReference>
<evidence type="ECO:0000259" key="4">
    <source>
        <dbReference type="Pfam" id="PF01420"/>
    </source>
</evidence>
<dbReference type="SUPFAM" id="SSF116734">
    <property type="entry name" value="DNA methylase specificity domain"/>
    <property type="match status" value="2"/>
</dbReference>
<proteinExistence type="inferred from homology"/>
<dbReference type="REBASE" id="257551">
    <property type="entry name" value="S.Lsp834ORF11815P"/>
</dbReference>
<feature type="domain" description="Type I restriction modification DNA specificity" evidence="4">
    <location>
        <begin position="242"/>
        <end position="381"/>
    </location>
</feature>
<dbReference type="InterPro" id="IPR052021">
    <property type="entry name" value="Type-I_RS_S_subunit"/>
</dbReference>
<sequence>MSLPRYPEYRDSRVPWLGELPAHWGVSPMKRLLDIQNGADYKHIEAEDGYPVLGSGGQFTFATDYIYDGESVLLGRKGTIDRPLHVKGRFWTVDTMYWSRIRPDVCGRFCYYAATTIPFGLYSTNTALPSMTKAALDAHFLASPPLEEQRSIANLLDRETAKIDALIAEQEKLLALLAEKRQAAISHAVTRGLDPNAPMKDSGIAWLGEVPAHWEITRLGVILDAIGDVDHFMPASVEQGVPYLMTGDLKEFVSEVSLEGCKQVSDEDYLALSRKIKSSKGDVIMARYATIGTSMYVDVDTDFLVSYSCVTLKANHSKVSGLYLFQYMRSDAFRQAVEGQVNTNTQGNVGINHLKNISVVLPPITEQAGIAAFVGSETATIDEMKAEAERAITLLRERRSALIAAAVTGKIDVRGAVEREAS</sequence>
<dbReference type="Proteomes" id="UP000251842">
    <property type="component" value="Chromosome"/>
</dbReference>
<keyword evidence="3" id="KW-0238">DNA-binding</keyword>
<dbReference type="EMBL" id="CP029556">
    <property type="protein sequence ID" value="AXA85268.1"/>
    <property type="molecule type" value="Genomic_DNA"/>
</dbReference>